<feature type="domain" description="Flavin reductase like" evidence="5">
    <location>
        <begin position="21"/>
        <end position="175"/>
    </location>
</feature>
<organism evidence="6 7">
    <name type="scientific">Neolewinella lacunae</name>
    <dbReference type="NCBI Taxonomy" id="1517758"/>
    <lineage>
        <taxon>Bacteria</taxon>
        <taxon>Pseudomonadati</taxon>
        <taxon>Bacteroidota</taxon>
        <taxon>Saprospiria</taxon>
        <taxon>Saprospirales</taxon>
        <taxon>Lewinellaceae</taxon>
        <taxon>Neolewinella</taxon>
    </lineage>
</organism>
<evidence type="ECO:0000256" key="1">
    <source>
        <dbReference type="ARBA" id="ARBA00001917"/>
    </source>
</evidence>
<keyword evidence="3" id="KW-0288">FMN</keyword>
<evidence type="ECO:0000259" key="5">
    <source>
        <dbReference type="SMART" id="SM00903"/>
    </source>
</evidence>
<evidence type="ECO:0000313" key="7">
    <source>
        <dbReference type="Proteomes" id="UP000650081"/>
    </source>
</evidence>
<comment type="similarity">
    <text evidence="4">Belongs to the flavoredoxin family.</text>
</comment>
<proteinExistence type="inferred from homology"/>
<dbReference type="EMBL" id="JACSIT010000063">
    <property type="protein sequence ID" value="MBC6993309.1"/>
    <property type="molecule type" value="Genomic_DNA"/>
</dbReference>
<comment type="caution">
    <text evidence="6">The sequence shown here is derived from an EMBL/GenBank/DDBJ whole genome shotgun (WGS) entry which is preliminary data.</text>
</comment>
<dbReference type="PANTHER" id="PTHR33798">
    <property type="entry name" value="FLAVOPROTEIN OXYGENASE"/>
    <property type="match status" value="1"/>
</dbReference>
<dbReference type="SMART" id="SM00903">
    <property type="entry name" value="Flavin_Reduct"/>
    <property type="match status" value="1"/>
</dbReference>
<dbReference type="AlphaFoldDB" id="A0A923T783"/>
<name>A0A923T783_9BACT</name>
<dbReference type="RefSeq" id="WP_187465425.1">
    <property type="nucleotide sequence ID" value="NZ_JACSIT010000063.1"/>
</dbReference>
<evidence type="ECO:0000256" key="3">
    <source>
        <dbReference type="ARBA" id="ARBA00022643"/>
    </source>
</evidence>
<gene>
    <name evidence="6" type="ORF">H9S92_03990</name>
</gene>
<dbReference type="InterPro" id="IPR012349">
    <property type="entry name" value="Split_barrel_FMN-bd"/>
</dbReference>
<comment type="cofactor">
    <cofactor evidence="1">
        <name>FMN</name>
        <dbReference type="ChEBI" id="CHEBI:58210"/>
    </cofactor>
</comment>
<dbReference type="SUPFAM" id="SSF50475">
    <property type="entry name" value="FMN-binding split barrel"/>
    <property type="match status" value="1"/>
</dbReference>
<sequence>MTIDPASQSIPALFNILTTAVAPRPICFASTVDAAGRVNLSPFSFFNVFGANPITFAFSASRRVRDGSTKHTLENILEVPEVVINIIDFPLVEQLSLASTEYAKGVNEFVKAGFTEVGSDLVRPPRVGEAPIAFECHVDQILDLGTGPGSGNLVIARAVRIHLADGVLTDGKLDAAKLDLVARMGGNEYLRASAEAKFTIPKPIHSLGIGIDQLPEAVRNSAVLTGNNLGRLGNLERLPTAEEIAATAERPEVQAAAQEGELALHLLAQKALLAGATEEALRVLLVGGR</sequence>
<dbReference type="InterPro" id="IPR002563">
    <property type="entry name" value="Flavin_Rdtase-like_dom"/>
</dbReference>
<dbReference type="GO" id="GO:0010181">
    <property type="term" value="F:FMN binding"/>
    <property type="evidence" value="ECO:0007669"/>
    <property type="project" value="InterPro"/>
</dbReference>
<dbReference type="PANTHER" id="PTHR33798:SF5">
    <property type="entry name" value="FLAVIN REDUCTASE LIKE DOMAIN-CONTAINING PROTEIN"/>
    <property type="match status" value="1"/>
</dbReference>
<evidence type="ECO:0000256" key="2">
    <source>
        <dbReference type="ARBA" id="ARBA00022630"/>
    </source>
</evidence>
<keyword evidence="7" id="KW-1185">Reference proteome</keyword>
<keyword evidence="2" id="KW-0285">Flavoprotein</keyword>
<protein>
    <submittedName>
        <fullName evidence="6">Flavin reductase family protein</fullName>
    </submittedName>
</protein>
<dbReference type="Pfam" id="PF01613">
    <property type="entry name" value="Flavin_Reduct"/>
    <property type="match status" value="1"/>
</dbReference>
<reference evidence="6" key="1">
    <citation type="submission" date="2020-08" db="EMBL/GenBank/DDBJ databases">
        <title>Lewinella bacteria from marine environments.</title>
        <authorList>
            <person name="Zhong Y."/>
        </authorList>
    </citation>
    <scope>NUCLEOTIDE SEQUENCE</scope>
    <source>
        <strain evidence="6">KCTC 42187</strain>
    </source>
</reference>
<dbReference type="Gene3D" id="2.30.110.10">
    <property type="entry name" value="Electron Transport, Fmn-binding Protein, Chain A"/>
    <property type="match status" value="1"/>
</dbReference>
<dbReference type="GO" id="GO:0016646">
    <property type="term" value="F:oxidoreductase activity, acting on the CH-NH group of donors, NAD or NADP as acceptor"/>
    <property type="evidence" value="ECO:0007669"/>
    <property type="project" value="UniProtKB-ARBA"/>
</dbReference>
<dbReference type="Proteomes" id="UP000650081">
    <property type="component" value="Unassembled WGS sequence"/>
</dbReference>
<evidence type="ECO:0000256" key="4">
    <source>
        <dbReference type="ARBA" id="ARBA00038054"/>
    </source>
</evidence>
<evidence type="ECO:0000313" key="6">
    <source>
        <dbReference type="EMBL" id="MBC6993309.1"/>
    </source>
</evidence>
<accession>A0A923T783</accession>